<dbReference type="GO" id="GO:0003677">
    <property type="term" value="F:DNA binding"/>
    <property type="evidence" value="ECO:0007669"/>
    <property type="project" value="InterPro"/>
</dbReference>
<dbReference type="Gene3D" id="3.10.50.30">
    <property type="entry name" value="Transcription elongation factor, GreA/GreB, C-terminal domain"/>
    <property type="match status" value="1"/>
</dbReference>
<dbReference type="SUPFAM" id="SSF54534">
    <property type="entry name" value="FKBP-like"/>
    <property type="match status" value="1"/>
</dbReference>
<dbReference type="InterPro" id="IPR001437">
    <property type="entry name" value="Tscrpt_elong_fac_GreA/B_C"/>
</dbReference>
<dbReference type="InterPro" id="IPR018151">
    <property type="entry name" value="TF_GreA/GreB_CS"/>
</dbReference>
<dbReference type="InterPro" id="IPR023459">
    <property type="entry name" value="Tscrpt_elong_fac_GreA/B_fam"/>
</dbReference>
<evidence type="ECO:0000313" key="2">
    <source>
        <dbReference type="EMBL" id="MBN7796629.1"/>
    </source>
</evidence>
<organism evidence="2 3">
    <name type="scientific">Parahaliea mediterranea</name>
    <dbReference type="NCBI Taxonomy" id="651086"/>
    <lineage>
        <taxon>Bacteria</taxon>
        <taxon>Pseudomonadati</taxon>
        <taxon>Pseudomonadota</taxon>
        <taxon>Gammaproteobacteria</taxon>
        <taxon>Cellvibrionales</taxon>
        <taxon>Halieaceae</taxon>
        <taxon>Parahaliea</taxon>
    </lineage>
</organism>
<dbReference type="EMBL" id="JAFKCZ010000005">
    <property type="protein sequence ID" value="MBN7796629.1"/>
    <property type="molecule type" value="Genomic_DNA"/>
</dbReference>
<dbReference type="GO" id="GO:0006354">
    <property type="term" value="P:DNA-templated transcription elongation"/>
    <property type="evidence" value="ECO:0007669"/>
    <property type="project" value="TreeGrafter"/>
</dbReference>
<name>A0A939DEK1_9GAMM</name>
<dbReference type="GO" id="GO:0003746">
    <property type="term" value="F:translation elongation factor activity"/>
    <property type="evidence" value="ECO:0007669"/>
    <property type="project" value="UniProtKB-KW"/>
</dbReference>
<comment type="caution">
    <text evidence="2">The sequence shown here is derived from an EMBL/GenBank/DDBJ whole genome shotgun (WGS) entry which is preliminary data.</text>
</comment>
<dbReference type="Proteomes" id="UP000664303">
    <property type="component" value="Unassembled WGS sequence"/>
</dbReference>
<evidence type="ECO:0000313" key="3">
    <source>
        <dbReference type="Proteomes" id="UP000664303"/>
    </source>
</evidence>
<dbReference type="InterPro" id="IPR036953">
    <property type="entry name" value="GreA/GreB_C_sf"/>
</dbReference>
<reference evidence="2" key="1">
    <citation type="submission" date="2021-02" db="EMBL/GenBank/DDBJ databases">
        <title>PHA producing bacteria isolated from coastal sediment in Guangdong, Shenzhen.</title>
        <authorList>
            <person name="Zheng W."/>
            <person name="Yu S."/>
            <person name="Huang Y."/>
        </authorList>
    </citation>
    <scope>NUCLEOTIDE SEQUENCE</scope>
    <source>
        <strain evidence="2">TN14-10</strain>
    </source>
</reference>
<sequence length="130" mass="13955">MKMGVEFQRSAMSCVWQLYGRPMALARLFDLLEKLQLGTARAGSAGPGCAVEVEDLAHREKGRFCLVGDDQARAGTGDISVFSPLGAALVGLRVGDIAEVRLGCRTHHFLILQINSIQQPLTADEEGKGS</sequence>
<evidence type="ECO:0000259" key="1">
    <source>
        <dbReference type="Pfam" id="PF01272"/>
    </source>
</evidence>
<dbReference type="GO" id="GO:0032784">
    <property type="term" value="P:regulation of DNA-templated transcription elongation"/>
    <property type="evidence" value="ECO:0007669"/>
    <property type="project" value="InterPro"/>
</dbReference>
<feature type="domain" description="Transcription elongation factor GreA/GreB C-terminal" evidence="1">
    <location>
        <begin position="43"/>
        <end position="115"/>
    </location>
</feature>
<dbReference type="PANTHER" id="PTHR30437:SF4">
    <property type="entry name" value="TRANSCRIPTION ELONGATION FACTOR GREA"/>
    <property type="match status" value="1"/>
</dbReference>
<dbReference type="PROSITE" id="PS00830">
    <property type="entry name" value="GREAB_2"/>
    <property type="match status" value="1"/>
</dbReference>
<dbReference type="RefSeq" id="WP_206560067.1">
    <property type="nucleotide sequence ID" value="NZ_JAFKCZ010000005.1"/>
</dbReference>
<dbReference type="AlphaFoldDB" id="A0A939DEK1"/>
<keyword evidence="3" id="KW-1185">Reference proteome</keyword>
<keyword evidence="2" id="KW-0648">Protein biosynthesis</keyword>
<dbReference type="Pfam" id="PF01272">
    <property type="entry name" value="GreA_GreB"/>
    <property type="match status" value="1"/>
</dbReference>
<protein>
    <submittedName>
        <fullName evidence="2">GreA/GreB family elongation factor</fullName>
    </submittedName>
</protein>
<proteinExistence type="predicted"/>
<dbReference type="PANTHER" id="PTHR30437">
    <property type="entry name" value="TRANSCRIPTION ELONGATION FACTOR GREA"/>
    <property type="match status" value="1"/>
</dbReference>
<dbReference type="GO" id="GO:0070063">
    <property type="term" value="F:RNA polymerase binding"/>
    <property type="evidence" value="ECO:0007669"/>
    <property type="project" value="InterPro"/>
</dbReference>
<keyword evidence="2" id="KW-0251">Elongation factor</keyword>
<gene>
    <name evidence="2" type="ORF">JYP50_08505</name>
</gene>
<accession>A0A939DEK1</accession>